<reference evidence="1 2" key="1">
    <citation type="journal article" date="2018" name="Front. Plant Sci.">
        <title>Red Clover (Trifolium pratense) and Zigzag Clover (T. medium) - A Picture of Genomic Similarities and Differences.</title>
        <authorList>
            <person name="Dluhosova J."/>
            <person name="Istvanek J."/>
            <person name="Nedelnik J."/>
            <person name="Repkova J."/>
        </authorList>
    </citation>
    <scope>NUCLEOTIDE SEQUENCE [LARGE SCALE GENOMIC DNA]</scope>
    <source>
        <strain evidence="2">cv. 10/8</strain>
        <tissue evidence="1">Leaf</tissue>
    </source>
</reference>
<name>A0A392SEP5_9FABA</name>
<sequence>DDMAEGCAGHVGDDIVCEMEVEELEREGDEGSSKVRRPAWVNPFESQPVPKEFPGGDVRYIGIV</sequence>
<feature type="non-terminal residue" evidence="1">
    <location>
        <position position="1"/>
    </location>
</feature>
<accession>A0A392SEP5</accession>
<dbReference type="AlphaFoldDB" id="A0A392SEP5"/>
<evidence type="ECO:0000313" key="1">
    <source>
        <dbReference type="EMBL" id="MCI46664.1"/>
    </source>
</evidence>
<comment type="caution">
    <text evidence="1">The sequence shown here is derived from an EMBL/GenBank/DDBJ whole genome shotgun (WGS) entry which is preliminary data.</text>
</comment>
<evidence type="ECO:0000313" key="2">
    <source>
        <dbReference type="Proteomes" id="UP000265520"/>
    </source>
</evidence>
<dbReference type="EMBL" id="LXQA010360680">
    <property type="protein sequence ID" value="MCI46664.1"/>
    <property type="molecule type" value="Genomic_DNA"/>
</dbReference>
<proteinExistence type="predicted"/>
<keyword evidence="2" id="KW-1185">Reference proteome</keyword>
<organism evidence="1 2">
    <name type="scientific">Trifolium medium</name>
    <dbReference type="NCBI Taxonomy" id="97028"/>
    <lineage>
        <taxon>Eukaryota</taxon>
        <taxon>Viridiplantae</taxon>
        <taxon>Streptophyta</taxon>
        <taxon>Embryophyta</taxon>
        <taxon>Tracheophyta</taxon>
        <taxon>Spermatophyta</taxon>
        <taxon>Magnoliopsida</taxon>
        <taxon>eudicotyledons</taxon>
        <taxon>Gunneridae</taxon>
        <taxon>Pentapetalae</taxon>
        <taxon>rosids</taxon>
        <taxon>fabids</taxon>
        <taxon>Fabales</taxon>
        <taxon>Fabaceae</taxon>
        <taxon>Papilionoideae</taxon>
        <taxon>50 kb inversion clade</taxon>
        <taxon>NPAAA clade</taxon>
        <taxon>Hologalegina</taxon>
        <taxon>IRL clade</taxon>
        <taxon>Trifolieae</taxon>
        <taxon>Trifolium</taxon>
    </lineage>
</organism>
<dbReference type="Proteomes" id="UP000265520">
    <property type="component" value="Unassembled WGS sequence"/>
</dbReference>
<protein>
    <submittedName>
        <fullName evidence="1">Uncharacterized protein</fullName>
    </submittedName>
</protein>